<sequence length="245" mass="25615">SVEKIAALSTGVAMLGATMTGALALDYSLADYPAPFVTNGVFSGVMTVGKNAAASDTIGQSILLADLQTKAVSPTGGTTVSVAGGVSDDIPLGGNVSDAETYTIDRELADDDIDSLIDGTITFRGNDYDVSEVVYINQAGNAVEVVTSLTASEDDYQTDIVMEVAKDAIRYYYIFDESIQPNLTSSSQPLEIKFLGKTLKITAIDDDQNDKFTATVGAEYFMNSGDSVVVDGKTVKLVRIGSAGA</sequence>
<dbReference type="AlphaFoldDB" id="X0WXG4"/>
<dbReference type="EMBL" id="BARS01047008">
    <property type="protein sequence ID" value="GAG35385.1"/>
    <property type="molecule type" value="Genomic_DNA"/>
</dbReference>
<comment type="caution">
    <text evidence="1">The sequence shown here is derived from an EMBL/GenBank/DDBJ whole genome shotgun (WGS) entry which is preliminary data.</text>
</comment>
<evidence type="ECO:0000313" key="1">
    <source>
        <dbReference type="EMBL" id="GAG35385.1"/>
    </source>
</evidence>
<evidence type="ECO:0008006" key="2">
    <source>
        <dbReference type="Google" id="ProtNLM"/>
    </source>
</evidence>
<organism evidence="1">
    <name type="scientific">marine sediment metagenome</name>
    <dbReference type="NCBI Taxonomy" id="412755"/>
    <lineage>
        <taxon>unclassified sequences</taxon>
        <taxon>metagenomes</taxon>
        <taxon>ecological metagenomes</taxon>
    </lineage>
</organism>
<gene>
    <name evidence="1" type="ORF">S01H1_70675</name>
</gene>
<protein>
    <recommendedName>
        <fullName evidence="2">S-layer protein N-terminal domain-containing protein</fullName>
    </recommendedName>
</protein>
<feature type="non-terminal residue" evidence="1">
    <location>
        <position position="245"/>
    </location>
</feature>
<feature type="non-terminal residue" evidence="1">
    <location>
        <position position="1"/>
    </location>
</feature>
<proteinExistence type="predicted"/>
<name>X0WXG4_9ZZZZ</name>
<reference evidence="1" key="1">
    <citation type="journal article" date="2014" name="Front. Microbiol.">
        <title>High frequency of phylogenetically diverse reductive dehalogenase-homologous genes in deep subseafloor sedimentary metagenomes.</title>
        <authorList>
            <person name="Kawai M."/>
            <person name="Futagami T."/>
            <person name="Toyoda A."/>
            <person name="Takaki Y."/>
            <person name="Nishi S."/>
            <person name="Hori S."/>
            <person name="Arai W."/>
            <person name="Tsubouchi T."/>
            <person name="Morono Y."/>
            <person name="Uchiyama I."/>
            <person name="Ito T."/>
            <person name="Fujiyama A."/>
            <person name="Inagaki F."/>
            <person name="Takami H."/>
        </authorList>
    </citation>
    <scope>NUCLEOTIDE SEQUENCE</scope>
    <source>
        <strain evidence="1">Expedition CK06-06</strain>
    </source>
</reference>
<accession>X0WXG4</accession>